<proteinExistence type="predicted"/>
<protein>
    <submittedName>
        <fullName evidence="1">Uncharacterized protein</fullName>
    </submittedName>
</protein>
<sequence>MTTLQFFCTSSWVTNAHLHK</sequence>
<dbReference type="AlphaFoldDB" id="T1IBB2"/>
<keyword evidence="2" id="KW-1185">Reference proteome</keyword>
<name>T1IBB2_RHOPR</name>
<dbReference type="EnsemblMetazoa" id="RPRC013583-RA">
    <property type="protein sequence ID" value="RPRC013583-PA"/>
    <property type="gene ID" value="RPRC013583"/>
</dbReference>
<accession>T1IBB2</accession>
<evidence type="ECO:0000313" key="2">
    <source>
        <dbReference type="Proteomes" id="UP000015103"/>
    </source>
</evidence>
<reference evidence="1" key="1">
    <citation type="submission" date="2015-05" db="UniProtKB">
        <authorList>
            <consortium name="EnsemblMetazoa"/>
        </authorList>
    </citation>
    <scope>IDENTIFICATION</scope>
</reference>
<dbReference type="VEuPathDB" id="VectorBase:RPRC013583"/>
<dbReference type="EMBL" id="ACPB03006700">
    <property type="status" value="NOT_ANNOTATED_CDS"/>
    <property type="molecule type" value="Genomic_DNA"/>
</dbReference>
<dbReference type="HOGENOM" id="CLU_3429688_0_0_1"/>
<evidence type="ECO:0000313" key="1">
    <source>
        <dbReference type="EnsemblMetazoa" id="RPRC013583-PA"/>
    </source>
</evidence>
<organism evidence="1 2">
    <name type="scientific">Rhodnius prolixus</name>
    <name type="common">Triatomid bug</name>
    <dbReference type="NCBI Taxonomy" id="13249"/>
    <lineage>
        <taxon>Eukaryota</taxon>
        <taxon>Metazoa</taxon>
        <taxon>Ecdysozoa</taxon>
        <taxon>Arthropoda</taxon>
        <taxon>Hexapoda</taxon>
        <taxon>Insecta</taxon>
        <taxon>Pterygota</taxon>
        <taxon>Neoptera</taxon>
        <taxon>Paraneoptera</taxon>
        <taxon>Hemiptera</taxon>
        <taxon>Heteroptera</taxon>
        <taxon>Panheteroptera</taxon>
        <taxon>Cimicomorpha</taxon>
        <taxon>Reduviidae</taxon>
        <taxon>Triatominae</taxon>
        <taxon>Rhodnius</taxon>
    </lineage>
</organism>
<dbReference type="Proteomes" id="UP000015103">
    <property type="component" value="Unassembled WGS sequence"/>
</dbReference>
<dbReference type="InParanoid" id="T1IBB2"/>